<evidence type="ECO:0000259" key="4">
    <source>
        <dbReference type="Pfam" id="PF03936"/>
    </source>
</evidence>
<organism evidence="5 6">
    <name type="scientific">Actinidia rufa</name>
    <dbReference type="NCBI Taxonomy" id="165716"/>
    <lineage>
        <taxon>Eukaryota</taxon>
        <taxon>Viridiplantae</taxon>
        <taxon>Streptophyta</taxon>
        <taxon>Embryophyta</taxon>
        <taxon>Tracheophyta</taxon>
        <taxon>Spermatophyta</taxon>
        <taxon>Magnoliopsida</taxon>
        <taxon>eudicotyledons</taxon>
        <taxon>Gunneridae</taxon>
        <taxon>Pentapetalae</taxon>
        <taxon>asterids</taxon>
        <taxon>Ericales</taxon>
        <taxon>Actinidiaceae</taxon>
        <taxon>Actinidia</taxon>
    </lineage>
</organism>
<evidence type="ECO:0000256" key="2">
    <source>
        <dbReference type="ARBA" id="ARBA00022842"/>
    </source>
</evidence>
<dbReference type="SUPFAM" id="SSF48239">
    <property type="entry name" value="Terpenoid cyclases/Protein prenyltransferases"/>
    <property type="match status" value="2"/>
</dbReference>
<dbReference type="GO" id="GO:0016102">
    <property type="term" value="P:diterpenoid biosynthetic process"/>
    <property type="evidence" value="ECO:0007669"/>
    <property type="project" value="InterPro"/>
</dbReference>
<feature type="domain" description="Terpene synthase N-terminal" evidence="3">
    <location>
        <begin position="5"/>
        <end position="61"/>
    </location>
</feature>
<protein>
    <submittedName>
        <fullName evidence="5">Terpene synthase 21</fullName>
    </submittedName>
</protein>
<evidence type="ECO:0000256" key="1">
    <source>
        <dbReference type="ARBA" id="ARBA00022723"/>
    </source>
</evidence>
<reference evidence="5 6" key="1">
    <citation type="submission" date="2019-07" db="EMBL/GenBank/DDBJ databases">
        <title>De Novo Assembly of kiwifruit Actinidia rufa.</title>
        <authorList>
            <person name="Sugita-Konishi S."/>
            <person name="Sato K."/>
            <person name="Mori E."/>
            <person name="Abe Y."/>
            <person name="Kisaki G."/>
            <person name="Hamano K."/>
            <person name="Suezawa K."/>
            <person name="Otani M."/>
            <person name="Fukuda T."/>
            <person name="Manabe T."/>
            <person name="Gomi K."/>
            <person name="Tabuchi M."/>
            <person name="Akimitsu K."/>
            <person name="Kataoka I."/>
        </authorList>
    </citation>
    <scope>NUCLEOTIDE SEQUENCE [LARGE SCALE GENOMIC DNA]</scope>
    <source>
        <strain evidence="6">cv. Fuchu</strain>
    </source>
</reference>
<dbReference type="Gene3D" id="1.50.10.130">
    <property type="entry name" value="Terpene synthase, N-terminal domain"/>
    <property type="match status" value="1"/>
</dbReference>
<comment type="caution">
    <text evidence="5">The sequence shown here is derived from an EMBL/GenBank/DDBJ whole genome shotgun (WGS) entry which is preliminary data.</text>
</comment>
<feature type="domain" description="Terpene synthase N-terminal" evidence="3">
    <location>
        <begin position="106"/>
        <end position="178"/>
    </location>
</feature>
<gene>
    <name evidence="5" type="ORF">Acr_13g0005240</name>
</gene>
<dbReference type="Proteomes" id="UP000585474">
    <property type="component" value="Unassembled WGS sequence"/>
</dbReference>
<dbReference type="EMBL" id="BJWL01000013">
    <property type="protein sequence ID" value="GFY99123.1"/>
    <property type="molecule type" value="Genomic_DNA"/>
</dbReference>
<dbReference type="FunFam" id="1.10.600.10:FF:000007">
    <property type="entry name" value="Isoprene synthase, chloroplastic"/>
    <property type="match status" value="1"/>
</dbReference>
<keyword evidence="2" id="KW-0460">Magnesium</keyword>
<dbReference type="InterPro" id="IPR001906">
    <property type="entry name" value="Terpene_synth_N"/>
</dbReference>
<sequence>METTGAMKLIDTIQRLGIGYHFEEDINVVLDRFSDGKFNEDLFTTSLGFRLLRHNGYQISSGGEETYLGRWGEADLAESPAAAREVVGVRRDSMVKVRIMCHISYSTDIFQKFLGNNGKFKESLSKDTQGMLSLYEASYLGAYGEDILSHAMEFTDARLKQSVPFMEPQLGRRVSQALELPRHLRMERLEASRFIAEFGRECDQSSQLLELAKMDYNKVQSLHQTELAEISRWWKQLGLVDKLSFGRDRPLECYLWSVGLLPEPKYSDCRIELAKTVAILLVIDDIFDTYGSLDELVLFTQAIRRWDLSAMEQLPQYMKICYMALFNTTNEIGYKVLKDHGWSVVPHLKRTWIDMIEAFLVEANWFSNGYVPNLEEYLENGVTTAGSYMALVHLFFLIGKGVTKETIGMMDPYPKLFSSSGRILRLWDDLGTATDEQERGDVASSIDCFRREKNLSTEGEARNHVKKHIRSLWKELNGELMAPEALPLPLIKTSFNMSRTAQVIYQHGDDNTFPCVDDCVQSLFFTPIGF</sequence>
<evidence type="ECO:0000313" key="5">
    <source>
        <dbReference type="EMBL" id="GFY99123.1"/>
    </source>
</evidence>
<dbReference type="AlphaFoldDB" id="A0A7J0FKL6"/>
<keyword evidence="1" id="KW-0479">Metal-binding</keyword>
<dbReference type="PANTHER" id="PTHR31225:SF137">
    <property type="entry name" value="TERPENE SYNTHASE 11-RELATED"/>
    <property type="match status" value="1"/>
</dbReference>
<dbReference type="Pfam" id="PF03936">
    <property type="entry name" value="Terpene_synth_C"/>
    <property type="match status" value="1"/>
</dbReference>
<dbReference type="PANTHER" id="PTHR31225">
    <property type="entry name" value="OS04G0344100 PROTEIN-RELATED"/>
    <property type="match status" value="1"/>
</dbReference>
<dbReference type="InterPro" id="IPR044814">
    <property type="entry name" value="Terpene_cyclase_plant_C1"/>
</dbReference>
<dbReference type="CDD" id="cd00684">
    <property type="entry name" value="Terpene_cyclase_plant_C1"/>
    <property type="match status" value="1"/>
</dbReference>
<accession>A0A7J0FKL6</accession>
<feature type="domain" description="Terpene synthase metal-binding" evidence="4">
    <location>
        <begin position="235"/>
        <end position="475"/>
    </location>
</feature>
<proteinExistence type="predicted"/>
<dbReference type="InterPro" id="IPR050148">
    <property type="entry name" value="Terpene_synthase-like"/>
</dbReference>
<dbReference type="InterPro" id="IPR034741">
    <property type="entry name" value="Terpene_cyclase-like_1_C"/>
</dbReference>
<dbReference type="SUPFAM" id="SSF48576">
    <property type="entry name" value="Terpenoid synthases"/>
    <property type="match status" value="1"/>
</dbReference>
<name>A0A7J0FKL6_9ERIC</name>
<dbReference type="OrthoDB" id="1936865at2759"/>
<dbReference type="InterPro" id="IPR036965">
    <property type="entry name" value="Terpene_synth_N_sf"/>
</dbReference>
<dbReference type="GO" id="GO:0010333">
    <property type="term" value="F:terpene synthase activity"/>
    <property type="evidence" value="ECO:0007669"/>
    <property type="project" value="InterPro"/>
</dbReference>
<dbReference type="InterPro" id="IPR008930">
    <property type="entry name" value="Terpenoid_cyclase/PrenylTrfase"/>
</dbReference>
<keyword evidence="6" id="KW-1185">Reference proteome</keyword>
<dbReference type="InterPro" id="IPR008949">
    <property type="entry name" value="Isoprenoid_synthase_dom_sf"/>
</dbReference>
<evidence type="ECO:0000313" key="6">
    <source>
        <dbReference type="Proteomes" id="UP000585474"/>
    </source>
</evidence>
<dbReference type="Pfam" id="PF01397">
    <property type="entry name" value="Terpene_synth"/>
    <property type="match status" value="2"/>
</dbReference>
<dbReference type="Gene3D" id="1.10.600.10">
    <property type="entry name" value="Farnesyl Diphosphate Synthase"/>
    <property type="match status" value="1"/>
</dbReference>
<dbReference type="InterPro" id="IPR005630">
    <property type="entry name" value="Terpene_synthase_metal-bd"/>
</dbReference>
<dbReference type="GO" id="GO:0000287">
    <property type="term" value="F:magnesium ion binding"/>
    <property type="evidence" value="ECO:0007669"/>
    <property type="project" value="InterPro"/>
</dbReference>
<dbReference type="SFLD" id="SFLDS00005">
    <property type="entry name" value="Isoprenoid_Synthase_Type_I"/>
    <property type="match status" value="1"/>
</dbReference>
<dbReference type="SFLD" id="SFLDG01019">
    <property type="entry name" value="Terpene_Cyclase_Like_1_C_Termi"/>
    <property type="match status" value="1"/>
</dbReference>
<evidence type="ECO:0000259" key="3">
    <source>
        <dbReference type="Pfam" id="PF01397"/>
    </source>
</evidence>